<dbReference type="SUPFAM" id="SSF56425">
    <property type="entry name" value="Succinate dehydrogenase/fumarate reductase flavoprotein, catalytic domain"/>
    <property type="match status" value="1"/>
</dbReference>
<keyword evidence="2" id="KW-0285">Flavoprotein</keyword>
<organism evidence="6 7">
    <name type="scientific">Aureimonas fodinaquatilis</name>
    <dbReference type="NCBI Taxonomy" id="2565783"/>
    <lineage>
        <taxon>Bacteria</taxon>
        <taxon>Pseudomonadati</taxon>
        <taxon>Pseudomonadota</taxon>
        <taxon>Alphaproteobacteria</taxon>
        <taxon>Hyphomicrobiales</taxon>
        <taxon>Aurantimonadaceae</taxon>
        <taxon>Aureimonas</taxon>
    </lineage>
</organism>
<gene>
    <name evidence="6" type="ORF">FPY71_10545</name>
</gene>
<dbReference type="OrthoDB" id="3178130at2"/>
<dbReference type="InterPro" id="IPR027477">
    <property type="entry name" value="Succ_DH/fumarate_Rdtase_cat_sf"/>
</dbReference>
<dbReference type="InterPro" id="IPR036188">
    <property type="entry name" value="FAD/NAD-bd_sf"/>
</dbReference>
<sequence length="510" mass="55726">MTGRFDWYLTADVVVVGAGGAGLVSAINAYDAGSSVLVLEKMSNPGGITILAGGGVKAARDVEGAVSYLTHTQGGRVSEQLIRTFAEGLVELPDYLRGLAEVNGATVTERNETHEGIYPFPGAESLYSLTVTDLDDFDGYHWAYTGKNLAGQRFFKILLDNVRKRDIEIRTDSPASELIIDNGEVVGLWALIDGEKRAVRANRGVILASGGFEFNEKLKKEFFEATPVYAVGNPGNTGDGILMAQKAGAALWHMWHFHGSYGFKFDDFDTAFRIAPGGARNSNRPVSWIVVDSSGKRFMNELHPATQDTAARPLGVYDPDVPAYTRIPAYLIFDEEGRKIGRIANPLTTHPDHRYVWSEDNLAEIERGWIKRFDSLEELATAHGWSVETLHETVENWNRIVRSGGEDEFHRPAGTRVSIDTGPFYAVPVWPLLTNTQGGPEHDEKQRVLDAFGAPIPRLFAVGELGSFFAHLYLLGGNLSELIISGRIAGHEAAQLKSSAETARGLHAVA</sequence>
<protein>
    <submittedName>
        <fullName evidence="6">FAD-dependent oxidoreductase</fullName>
    </submittedName>
</protein>
<dbReference type="GO" id="GO:0016491">
    <property type="term" value="F:oxidoreductase activity"/>
    <property type="evidence" value="ECO:0007669"/>
    <property type="project" value="UniProtKB-KW"/>
</dbReference>
<evidence type="ECO:0000256" key="2">
    <source>
        <dbReference type="ARBA" id="ARBA00022630"/>
    </source>
</evidence>
<keyword evidence="7" id="KW-1185">Reference proteome</keyword>
<feature type="domain" description="FAD-dependent oxidoreductase 2 FAD-binding" evidence="5">
    <location>
        <begin position="12"/>
        <end position="478"/>
    </location>
</feature>
<comment type="cofactor">
    <cofactor evidence="1">
        <name>FAD</name>
        <dbReference type="ChEBI" id="CHEBI:57692"/>
    </cofactor>
</comment>
<dbReference type="AlphaFoldDB" id="A0A5B0DWM2"/>
<dbReference type="Pfam" id="PF00890">
    <property type="entry name" value="FAD_binding_2"/>
    <property type="match status" value="1"/>
</dbReference>
<dbReference type="PANTHER" id="PTHR43400:SF10">
    <property type="entry name" value="3-OXOSTEROID 1-DEHYDROGENASE"/>
    <property type="match status" value="1"/>
</dbReference>
<dbReference type="PRINTS" id="PR00411">
    <property type="entry name" value="PNDRDTASEI"/>
</dbReference>
<reference evidence="6 7" key="1">
    <citation type="submission" date="2019-08" db="EMBL/GenBank/DDBJ databases">
        <title>Aureimonas fodiniaquatilis sp. nov., isolated from a coal mine wastewater.</title>
        <authorList>
            <person name="Kim W."/>
        </authorList>
    </citation>
    <scope>NUCLEOTIDE SEQUENCE [LARGE SCALE GENOMIC DNA]</scope>
    <source>
        <strain evidence="6 7">CAU 1482</strain>
    </source>
</reference>
<evidence type="ECO:0000313" key="6">
    <source>
        <dbReference type="EMBL" id="KAA0970896.1"/>
    </source>
</evidence>
<evidence type="ECO:0000256" key="1">
    <source>
        <dbReference type="ARBA" id="ARBA00001974"/>
    </source>
</evidence>
<evidence type="ECO:0000256" key="3">
    <source>
        <dbReference type="ARBA" id="ARBA00022827"/>
    </source>
</evidence>
<proteinExistence type="predicted"/>
<dbReference type="PANTHER" id="PTHR43400">
    <property type="entry name" value="FUMARATE REDUCTASE"/>
    <property type="match status" value="1"/>
</dbReference>
<comment type="caution">
    <text evidence="6">The sequence shown here is derived from an EMBL/GenBank/DDBJ whole genome shotgun (WGS) entry which is preliminary data.</text>
</comment>
<dbReference type="InterPro" id="IPR003953">
    <property type="entry name" value="FAD-dep_OxRdtase_2_FAD-bd"/>
</dbReference>
<dbReference type="Gene3D" id="3.90.700.10">
    <property type="entry name" value="Succinate dehydrogenase/fumarate reductase flavoprotein, catalytic domain"/>
    <property type="match status" value="1"/>
</dbReference>
<keyword evidence="3" id="KW-0274">FAD</keyword>
<dbReference type="GO" id="GO:0008202">
    <property type="term" value="P:steroid metabolic process"/>
    <property type="evidence" value="ECO:0007669"/>
    <property type="project" value="UniProtKB-ARBA"/>
</dbReference>
<evidence type="ECO:0000313" key="7">
    <source>
        <dbReference type="Proteomes" id="UP000324738"/>
    </source>
</evidence>
<dbReference type="InterPro" id="IPR050315">
    <property type="entry name" value="FAD-oxidoreductase_2"/>
</dbReference>
<accession>A0A5B0DWM2</accession>
<name>A0A5B0DWM2_9HYPH</name>
<dbReference type="RefSeq" id="WP_149300208.1">
    <property type="nucleotide sequence ID" value="NZ_VTWH01000002.1"/>
</dbReference>
<dbReference type="Proteomes" id="UP000324738">
    <property type="component" value="Unassembled WGS sequence"/>
</dbReference>
<keyword evidence="4" id="KW-0560">Oxidoreductase</keyword>
<dbReference type="EMBL" id="VTWH01000002">
    <property type="protein sequence ID" value="KAA0970896.1"/>
    <property type="molecule type" value="Genomic_DNA"/>
</dbReference>
<dbReference type="SUPFAM" id="SSF51905">
    <property type="entry name" value="FAD/NAD(P)-binding domain"/>
    <property type="match status" value="1"/>
</dbReference>
<evidence type="ECO:0000259" key="5">
    <source>
        <dbReference type="Pfam" id="PF00890"/>
    </source>
</evidence>
<dbReference type="Gene3D" id="3.50.50.60">
    <property type="entry name" value="FAD/NAD(P)-binding domain"/>
    <property type="match status" value="1"/>
</dbReference>
<evidence type="ECO:0000256" key="4">
    <source>
        <dbReference type="ARBA" id="ARBA00023002"/>
    </source>
</evidence>